<dbReference type="Proteomes" id="UP000600547">
    <property type="component" value="Unassembled WGS sequence"/>
</dbReference>
<gene>
    <name evidence="2" type="ORF">GCM10008956_32980</name>
</gene>
<dbReference type="Pfam" id="PF07728">
    <property type="entry name" value="AAA_5"/>
    <property type="match status" value="1"/>
</dbReference>
<dbReference type="InterPro" id="IPR011704">
    <property type="entry name" value="ATPase_dyneun-rel_AAA"/>
</dbReference>
<feature type="domain" description="ATPase dynein-related AAA" evidence="1">
    <location>
        <begin position="469"/>
        <end position="555"/>
    </location>
</feature>
<accession>A0A8H9GTG9</accession>
<proteinExistence type="predicted"/>
<evidence type="ECO:0000259" key="1">
    <source>
        <dbReference type="Pfam" id="PF07728"/>
    </source>
</evidence>
<sequence length="711" mass="78646">MTGPSDGAASSDRLSIDYRAFQDVTAQYANDVGQGNRLVADMFAPALAAQFRHLQVSSFPPEARESLSEGTQGQPRVRVDFGRAYDDKGEELFWGRAFLGERLTLRFGLPHGVGPERFRQGLREPGQLERVVQALMLRGALQRYAGARGHSRLLELDTVLPHETLLNDQYAAAVRQVFAYFDRVGQAVRAVAAAAPSQEAPMSSSTQPSTSHSPELLNVILYGPPGTGKTYAVIDAALQRLDPDFLRSRPTRPQRQERFRALQAERRVDFVTFHQNFSYEEFVEGLRPVTTPEGAVTYELRDGVFKALALRAASPVTAGQIPDLNLQGNVWKFSLDGTGGVSAARAHCFAHGEVRLGYGECGRLDQAAELRGAPRQFFEELTQGDLVVVPGPNTAVQAIGVVTGEYRYDETPPPGIKWRNVRPVRWLAQDLNVPFKDLLGVNFTLTTLYRLKLSVPQVLAYLTQRGVPLAPAAGTPRAHVLVIDEINRGNIAKIFGELITLLEPSKRAGQTEATTVRLPASQTLFSVPDTLYLIGTMNTADRSLARLDTALRRRFDFRELPPRPDLLARTRDGIHLPKLLYAVNRRVALLLGRDFTVGHAYFMDLSAQSTVQDVARVFRTRVLPLLEEYFFDDWSRVAQVLGDPHKDPEDRIVTEEDAGAWLADHKGAARTYQVQDAALERVTAYTGIYEAGPAPLIFPPDIEAAGQDDAR</sequence>
<dbReference type="InterPro" id="IPR027417">
    <property type="entry name" value="P-loop_NTPase"/>
</dbReference>
<evidence type="ECO:0000313" key="2">
    <source>
        <dbReference type="EMBL" id="GGM54522.1"/>
    </source>
</evidence>
<dbReference type="SUPFAM" id="SSF52540">
    <property type="entry name" value="P-loop containing nucleoside triphosphate hydrolases"/>
    <property type="match status" value="1"/>
</dbReference>
<reference evidence="3" key="1">
    <citation type="journal article" date="2019" name="Int. J. Syst. Evol. Microbiol.">
        <title>The Global Catalogue of Microorganisms (GCM) 10K type strain sequencing project: providing services to taxonomists for standard genome sequencing and annotation.</title>
        <authorList>
            <consortium name="The Broad Institute Genomics Platform"/>
            <consortium name="The Broad Institute Genome Sequencing Center for Infectious Disease"/>
            <person name="Wu L."/>
            <person name="Ma J."/>
        </authorList>
    </citation>
    <scope>NUCLEOTIDE SEQUENCE [LARGE SCALE GENOMIC DNA]</scope>
    <source>
        <strain evidence="3">JCM 31047</strain>
    </source>
</reference>
<protein>
    <submittedName>
        <fullName evidence="2">McrB-related protein</fullName>
    </submittedName>
</protein>
<organism evidence="2 3">
    <name type="scientific">Deinococcus arenae</name>
    <dbReference type="NCBI Taxonomy" id="1452751"/>
    <lineage>
        <taxon>Bacteria</taxon>
        <taxon>Thermotogati</taxon>
        <taxon>Deinococcota</taxon>
        <taxon>Deinococci</taxon>
        <taxon>Deinococcales</taxon>
        <taxon>Deinococcaceae</taxon>
        <taxon>Deinococcus</taxon>
    </lineage>
</organism>
<comment type="caution">
    <text evidence="2">The sequence shown here is derived from an EMBL/GenBank/DDBJ whole genome shotgun (WGS) entry which is preliminary data.</text>
</comment>
<dbReference type="GO" id="GO:0016887">
    <property type="term" value="F:ATP hydrolysis activity"/>
    <property type="evidence" value="ECO:0007669"/>
    <property type="project" value="InterPro"/>
</dbReference>
<dbReference type="GO" id="GO:0005524">
    <property type="term" value="F:ATP binding"/>
    <property type="evidence" value="ECO:0007669"/>
    <property type="project" value="InterPro"/>
</dbReference>
<dbReference type="EMBL" id="BMQG01000015">
    <property type="protein sequence ID" value="GGM54522.1"/>
    <property type="molecule type" value="Genomic_DNA"/>
</dbReference>
<dbReference type="AlphaFoldDB" id="A0A8H9GTG9"/>
<evidence type="ECO:0000313" key="3">
    <source>
        <dbReference type="Proteomes" id="UP000600547"/>
    </source>
</evidence>
<dbReference type="InterPro" id="IPR052934">
    <property type="entry name" value="Methyl-DNA_Rec/Restrict_Enz"/>
</dbReference>
<dbReference type="PANTHER" id="PTHR37291:SF1">
    <property type="entry name" value="TYPE IV METHYL-DIRECTED RESTRICTION ENZYME ECOKMCRB SUBUNIT"/>
    <property type="match status" value="1"/>
</dbReference>
<dbReference type="PANTHER" id="PTHR37291">
    <property type="entry name" value="5-METHYLCYTOSINE-SPECIFIC RESTRICTION ENZYME B"/>
    <property type="match status" value="1"/>
</dbReference>
<keyword evidence="3" id="KW-1185">Reference proteome</keyword>
<name>A0A8H9GTG9_9DEIO</name>
<dbReference type="Gene3D" id="3.40.50.300">
    <property type="entry name" value="P-loop containing nucleotide triphosphate hydrolases"/>
    <property type="match status" value="2"/>
</dbReference>